<keyword evidence="2" id="KW-1185">Reference proteome</keyword>
<evidence type="ECO:0000313" key="1">
    <source>
        <dbReference type="EMBL" id="KAJ1131986.1"/>
    </source>
</evidence>
<dbReference type="Proteomes" id="UP001066276">
    <property type="component" value="Chromosome 7"/>
</dbReference>
<reference evidence="1" key="1">
    <citation type="journal article" date="2022" name="bioRxiv">
        <title>Sequencing and chromosome-scale assembly of the giantPleurodeles waltlgenome.</title>
        <authorList>
            <person name="Brown T."/>
            <person name="Elewa A."/>
            <person name="Iarovenko S."/>
            <person name="Subramanian E."/>
            <person name="Araus A.J."/>
            <person name="Petzold A."/>
            <person name="Susuki M."/>
            <person name="Suzuki K.-i.T."/>
            <person name="Hayashi T."/>
            <person name="Toyoda A."/>
            <person name="Oliveira C."/>
            <person name="Osipova E."/>
            <person name="Leigh N.D."/>
            <person name="Simon A."/>
            <person name="Yun M.H."/>
        </authorList>
    </citation>
    <scope>NUCLEOTIDE SEQUENCE</scope>
    <source>
        <strain evidence="1">20211129_DDA</strain>
        <tissue evidence="1">Liver</tissue>
    </source>
</reference>
<organism evidence="1 2">
    <name type="scientific">Pleurodeles waltl</name>
    <name type="common">Iberian ribbed newt</name>
    <dbReference type="NCBI Taxonomy" id="8319"/>
    <lineage>
        <taxon>Eukaryota</taxon>
        <taxon>Metazoa</taxon>
        <taxon>Chordata</taxon>
        <taxon>Craniata</taxon>
        <taxon>Vertebrata</taxon>
        <taxon>Euteleostomi</taxon>
        <taxon>Amphibia</taxon>
        <taxon>Batrachia</taxon>
        <taxon>Caudata</taxon>
        <taxon>Salamandroidea</taxon>
        <taxon>Salamandridae</taxon>
        <taxon>Pleurodelinae</taxon>
        <taxon>Pleurodeles</taxon>
    </lineage>
</organism>
<proteinExistence type="predicted"/>
<comment type="caution">
    <text evidence="1">The sequence shown here is derived from an EMBL/GenBank/DDBJ whole genome shotgun (WGS) entry which is preliminary data.</text>
</comment>
<dbReference type="EMBL" id="JANPWB010000011">
    <property type="protein sequence ID" value="KAJ1131986.1"/>
    <property type="molecule type" value="Genomic_DNA"/>
</dbReference>
<protein>
    <submittedName>
        <fullName evidence="1">Uncharacterized protein</fullName>
    </submittedName>
</protein>
<name>A0AAV7PV74_PLEWA</name>
<evidence type="ECO:0000313" key="2">
    <source>
        <dbReference type="Proteomes" id="UP001066276"/>
    </source>
</evidence>
<accession>A0AAV7PV74</accession>
<gene>
    <name evidence="1" type="ORF">NDU88_010316</name>
</gene>
<sequence>MTLASLQKEGNYGENVHKLESEVKQVHVIKARTRAHTSVARFDFRLWVLNLVVAGEEDDLLRLAYLQQASEQGKYPGPCQRTTGSLSAATASYRHHCHLRMLE</sequence>
<dbReference type="AlphaFoldDB" id="A0AAV7PV74"/>